<keyword evidence="9 19" id="KW-0472">Membrane</keyword>
<name>A0A2S3ZUI5_ARTGL</name>
<keyword evidence="4" id="KW-0808">Transferase</keyword>
<dbReference type="OrthoDB" id="9768187at2"/>
<dbReference type="AlphaFoldDB" id="A0A2S3ZUI5"/>
<feature type="transmembrane region" description="Helical" evidence="19">
    <location>
        <begin position="69"/>
        <end position="91"/>
    </location>
</feature>
<evidence type="ECO:0000256" key="19">
    <source>
        <dbReference type="SAM" id="Phobius"/>
    </source>
</evidence>
<evidence type="ECO:0000256" key="17">
    <source>
        <dbReference type="ARBA" id="ARBA00049966"/>
    </source>
</evidence>
<comment type="subcellular location">
    <subcellularLocation>
        <location evidence="1">Membrane</location>
        <topology evidence="1">Multi-pass membrane protein</topology>
    </subcellularLocation>
</comment>
<keyword evidence="6" id="KW-0133">Cell shape</keyword>
<reference evidence="20 21" key="1">
    <citation type="submission" date="2018-01" db="EMBL/GenBank/DDBJ databases">
        <title>Arthrobacter sp. nov., from glaciers in China.</title>
        <authorList>
            <person name="Liu Q."/>
            <person name="Xin Y.-H."/>
        </authorList>
    </citation>
    <scope>NUCLEOTIDE SEQUENCE [LARGE SCALE GENOMIC DNA]</scope>
    <source>
        <strain evidence="20 21">HLT2-12-2</strain>
    </source>
</reference>
<evidence type="ECO:0000256" key="13">
    <source>
        <dbReference type="ARBA" id="ARBA00041185"/>
    </source>
</evidence>
<feature type="transmembrane region" description="Helical" evidence="19">
    <location>
        <begin position="225"/>
        <end position="242"/>
    </location>
</feature>
<comment type="catalytic activity">
    <reaction evidence="16">
        <text>[GlcNAc-(1-&gt;4)-Mur2Ac(oyl-L-Ala-gamma-D-Glu-L-Lys-D-Ala-D-Ala)](n)-di-trans,octa-cis-undecaprenyl diphosphate + beta-D-GlcNAc-(1-&gt;4)-Mur2Ac(oyl-L-Ala-gamma-D-Glu-L-Lys-D-Ala-D-Ala)-di-trans,octa-cis-undecaprenyl diphosphate = [GlcNAc-(1-&gt;4)-Mur2Ac(oyl-L-Ala-gamma-D-Glu-L-Lys-D-Ala-D-Ala)](n+1)-di-trans,octa-cis-undecaprenyl diphosphate + di-trans,octa-cis-undecaprenyl diphosphate + H(+)</text>
        <dbReference type="Rhea" id="RHEA:23708"/>
        <dbReference type="Rhea" id="RHEA-COMP:9602"/>
        <dbReference type="Rhea" id="RHEA-COMP:9603"/>
        <dbReference type="ChEBI" id="CHEBI:15378"/>
        <dbReference type="ChEBI" id="CHEBI:58405"/>
        <dbReference type="ChEBI" id="CHEBI:60033"/>
        <dbReference type="ChEBI" id="CHEBI:78435"/>
        <dbReference type="EC" id="2.4.99.28"/>
    </reaction>
</comment>
<feature type="transmembrane region" description="Helical" evidence="19">
    <location>
        <begin position="136"/>
        <end position="155"/>
    </location>
</feature>
<evidence type="ECO:0000256" key="9">
    <source>
        <dbReference type="ARBA" id="ARBA00023136"/>
    </source>
</evidence>
<keyword evidence="3" id="KW-0328">Glycosyltransferase</keyword>
<dbReference type="GO" id="GO:0015648">
    <property type="term" value="F:lipid-linked peptidoglycan transporter activity"/>
    <property type="evidence" value="ECO:0007669"/>
    <property type="project" value="TreeGrafter"/>
</dbReference>
<dbReference type="Proteomes" id="UP000237061">
    <property type="component" value="Unassembled WGS sequence"/>
</dbReference>
<dbReference type="GO" id="GO:0009252">
    <property type="term" value="P:peptidoglycan biosynthetic process"/>
    <property type="evidence" value="ECO:0007669"/>
    <property type="project" value="UniProtKB-KW"/>
</dbReference>
<evidence type="ECO:0000256" key="10">
    <source>
        <dbReference type="ARBA" id="ARBA00032370"/>
    </source>
</evidence>
<keyword evidence="8 19" id="KW-1133">Transmembrane helix</keyword>
<evidence type="ECO:0000256" key="3">
    <source>
        <dbReference type="ARBA" id="ARBA00022676"/>
    </source>
</evidence>
<dbReference type="GO" id="GO:0008360">
    <property type="term" value="P:regulation of cell shape"/>
    <property type="evidence" value="ECO:0007669"/>
    <property type="project" value="UniProtKB-KW"/>
</dbReference>
<dbReference type="EC" id="2.4.99.28" evidence="15"/>
<evidence type="ECO:0000256" key="2">
    <source>
        <dbReference type="ARBA" id="ARBA00004752"/>
    </source>
</evidence>
<evidence type="ECO:0000256" key="16">
    <source>
        <dbReference type="ARBA" id="ARBA00049902"/>
    </source>
</evidence>
<feature type="transmembrane region" description="Helical" evidence="19">
    <location>
        <begin position="202"/>
        <end position="219"/>
    </location>
</feature>
<dbReference type="EMBL" id="PPXC01000010">
    <property type="protein sequence ID" value="POH72843.1"/>
    <property type="molecule type" value="Genomic_DNA"/>
</dbReference>
<dbReference type="RefSeq" id="WP_103466237.1">
    <property type="nucleotide sequence ID" value="NZ_PPXB01000009.1"/>
</dbReference>
<evidence type="ECO:0000256" key="8">
    <source>
        <dbReference type="ARBA" id="ARBA00022989"/>
    </source>
</evidence>
<organism evidence="20 21">
    <name type="scientific">Arthrobacter glacialis</name>
    <dbReference type="NCBI Taxonomy" id="1664"/>
    <lineage>
        <taxon>Bacteria</taxon>
        <taxon>Bacillati</taxon>
        <taxon>Actinomycetota</taxon>
        <taxon>Actinomycetes</taxon>
        <taxon>Micrococcales</taxon>
        <taxon>Micrococcaceae</taxon>
        <taxon>Arthrobacter</taxon>
    </lineage>
</organism>
<evidence type="ECO:0000256" key="4">
    <source>
        <dbReference type="ARBA" id="ARBA00022679"/>
    </source>
</evidence>
<accession>A0A2S3ZUI5</accession>
<feature type="transmembrane region" description="Helical" evidence="19">
    <location>
        <begin position="247"/>
        <end position="265"/>
    </location>
</feature>
<comment type="caution">
    <text evidence="20">The sequence shown here is derived from an EMBL/GenBank/DDBJ whole genome shotgun (WGS) entry which is preliminary data.</text>
</comment>
<evidence type="ECO:0000256" key="12">
    <source>
        <dbReference type="ARBA" id="ARBA00038053"/>
    </source>
</evidence>
<proteinExistence type="inferred from homology"/>
<keyword evidence="5 19" id="KW-0812">Transmembrane</keyword>
<dbReference type="GO" id="GO:0005886">
    <property type="term" value="C:plasma membrane"/>
    <property type="evidence" value="ECO:0007669"/>
    <property type="project" value="TreeGrafter"/>
</dbReference>
<feature type="region of interest" description="Disordered" evidence="18">
    <location>
        <begin position="1"/>
        <end position="49"/>
    </location>
</feature>
<gene>
    <name evidence="20" type="ORF">CVS27_13275</name>
</gene>
<evidence type="ECO:0000256" key="18">
    <source>
        <dbReference type="SAM" id="MobiDB-lite"/>
    </source>
</evidence>
<evidence type="ECO:0000256" key="14">
    <source>
        <dbReference type="ARBA" id="ARBA00041418"/>
    </source>
</evidence>
<protein>
    <recommendedName>
        <fullName evidence="13">Probable peptidoglycan glycosyltransferase FtsW</fullName>
        <ecNumber evidence="15">2.4.99.28</ecNumber>
    </recommendedName>
    <alternativeName>
        <fullName evidence="14">Cell division protein FtsW</fullName>
    </alternativeName>
    <alternativeName>
        <fullName evidence="11">Cell wall polymerase</fullName>
    </alternativeName>
    <alternativeName>
        <fullName evidence="10">Peptidoglycan polymerase</fullName>
    </alternativeName>
</protein>
<feature type="compositionally biased region" description="Polar residues" evidence="18">
    <location>
        <begin position="1"/>
        <end position="10"/>
    </location>
</feature>
<comment type="similarity">
    <text evidence="12">Belongs to the SEDS family. FtsW subfamily.</text>
</comment>
<evidence type="ECO:0000256" key="6">
    <source>
        <dbReference type="ARBA" id="ARBA00022960"/>
    </source>
</evidence>
<sequence>MAKTPTQPGTSAVRPAKGKAVVEPSAEVSTPAAKQSKPRATAQTPAKARPFKRHRDWFNAHVGRPTASYYWIIGTTVTLTIIGRMTVLSASTAETISEGKDPYGLFIRESQFAVGGMVLMFILSCLPSAWYKKLSYPLMGLAILLLALIFTPMGVDIAGNKNWLEIGPVQFQPSEAAKLALAIWMGAVLATKGRLVRKLPHVLFPVGLGAGIILGLILFGKDMGTAIIVGMMVLAGLAFAGVQKRFLALALVLAGVAAALLSLLSSNRTSRFSAWLGDCSEPGVCDQYLNGMYALASGGWFGVGLGQSRQKWNWIPEAHNDFIFAIIGEEFGLLGTLVIVGLYGVLAFAIFRVINTRNDPFSRIVCGMILTWIIGQAVVNIAVVVGLLPVIGVPLPLISYGGTALIMVLAALGVVLSFSRTDPESTLKTS</sequence>
<keyword evidence="7" id="KW-0573">Peptidoglycan synthesis</keyword>
<evidence type="ECO:0000313" key="20">
    <source>
        <dbReference type="EMBL" id="POH72843.1"/>
    </source>
</evidence>
<dbReference type="InterPro" id="IPR018365">
    <property type="entry name" value="Cell_cycle_FtsW-rel_CS"/>
</dbReference>
<dbReference type="GO" id="GO:0032153">
    <property type="term" value="C:cell division site"/>
    <property type="evidence" value="ECO:0007669"/>
    <property type="project" value="TreeGrafter"/>
</dbReference>
<dbReference type="Pfam" id="PF01098">
    <property type="entry name" value="FTSW_RODA_SPOVE"/>
    <property type="match status" value="1"/>
</dbReference>
<evidence type="ECO:0000256" key="15">
    <source>
        <dbReference type="ARBA" id="ARBA00044770"/>
    </source>
</evidence>
<evidence type="ECO:0000256" key="1">
    <source>
        <dbReference type="ARBA" id="ARBA00004141"/>
    </source>
</evidence>
<feature type="transmembrane region" description="Helical" evidence="19">
    <location>
        <begin position="331"/>
        <end position="354"/>
    </location>
</feature>
<comment type="function">
    <text evidence="17">Peptidoglycan polymerase that is essential for cell division.</text>
</comment>
<comment type="pathway">
    <text evidence="2">Cell wall biogenesis; peptidoglycan biosynthesis.</text>
</comment>
<feature type="transmembrane region" description="Helical" evidence="19">
    <location>
        <begin position="112"/>
        <end position="130"/>
    </location>
</feature>
<evidence type="ECO:0000313" key="21">
    <source>
        <dbReference type="Proteomes" id="UP000237061"/>
    </source>
</evidence>
<dbReference type="GO" id="GO:0008955">
    <property type="term" value="F:peptidoglycan glycosyltransferase activity"/>
    <property type="evidence" value="ECO:0007669"/>
    <property type="project" value="UniProtKB-EC"/>
</dbReference>
<dbReference type="PANTHER" id="PTHR30474">
    <property type="entry name" value="CELL CYCLE PROTEIN"/>
    <property type="match status" value="1"/>
</dbReference>
<dbReference type="PROSITE" id="PS00428">
    <property type="entry name" value="FTSW_RODA_SPOVE"/>
    <property type="match status" value="1"/>
</dbReference>
<evidence type="ECO:0000256" key="11">
    <source>
        <dbReference type="ARBA" id="ARBA00033270"/>
    </source>
</evidence>
<keyword evidence="21" id="KW-1185">Reference proteome</keyword>
<dbReference type="PANTHER" id="PTHR30474:SF2">
    <property type="entry name" value="PEPTIDOGLYCAN GLYCOSYLTRANSFERASE FTSW-RELATED"/>
    <property type="match status" value="1"/>
</dbReference>
<evidence type="ECO:0000256" key="5">
    <source>
        <dbReference type="ARBA" id="ARBA00022692"/>
    </source>
</evidence>
<evidence type="ECO:0000256" key="7">
    <source>
        <dbReference type="ARBA" id="ARBA00022984"/>
    </source>
</evidence>
<dbReference type="GO" id="GO:0051301">
    <property type="term" value="P:cell division"/>
    <property type="evidence" value="ECO:0007669"/>
    <property type="project" value="InterPro"/>
</dbReference>
<dbReference type="InterPro" id="IPR001182">
    <property type="entry name" value="FtsW/RodA"/>
</dbReference>
<feature type="transmembrane region" description="Helical" evidence="19">
    <location>
        <begin position="366"/>
        <end position="391"/>
    </location>
</feature>
<feature type="transmembrane region" description="Helical" evidence="19">
    <location>
        <begin position="397"/>
        <end position="418"/>
    </location>
</feature>